<name>A0A915ISM3_ROMCU</name>
<dbReference type="WBParaSite" id="nRc.2.0.1.t16369-RA">
    <property type="protein sequence ID" value="nRc.2.0.1.t16369-RA"/>
    <property type="gene ID" value="nRc.2.0.1.g16369"/>
</dbReference>
<keyword evidence="1" id="KW-0812">Transmembrane</keyword>
<evidence type="ECO:0000313" key="2">
    <source>
        <dbReference type="Proteomes" id="UP000887565"/>
    </source>
</evidence>
<reference evidence="3" key="1">
    <citation type="submission" date="2022-11" db="UniProtKB">
        <authorList>
            <consortium name="WormBaseParasite"/>
        </authorList>
    </citation>
    <scope>IDENTIFICATION</scope>
</reference>
<organism evidence="2 3">
    <name type="scientific">Romanomermis culicivorax</name>
    <name type="common">Nematode worm</name>
    <dbReference type="NCBI Taxonomy" id="13658"/>
    <lineage>
        <taxon>Eukaryota</taxon>
        <taxon>Metazoa</taxon>
        <taxon>Ecdysozoa</taxon>
        <taxon>Nematoda</taxon>
        <taxon>Enoplea</taxon>
        <taxon>Dorylaimia</taxon>
        <taxon>Mermithida</taxon>
        <taxon>Mermithoidea</taxon>
        <taxon>Mermithidae</taxon>
        <taxon>Romanomermis</taxon>
    </lineage>
</organism>
<proteinExistence type="predicted"/>
<evidence type="ECO:0000313" key="3">
    <source>
        <dbReference type="WBParaSite" id="nRc.2.0.1.t16369-RA"/>
    </source>
</evidence>
<evidence type="ECO:0000256" key="1">
    <source>
        <dbReference type="SAM" id="Phobius"/>
    </source>
</evidence>
<dbReference type="AlphaFoldDB" id="A0A915ISM3"/>
<keyword evidence="1" id="KW-1133">Transmembrane helix</keyword>
<dbReference type="Proteomes" id="UP000887565">
    <property type="component" value="Unplaced"/>
</dbReference>
<accession>A0A915ISM3</accession>
<keyword evidence="2" id="KW-1185">Reference proteome</keyword>
<feature type="transmembrane region" description="Helical" evidence="1">
    <location>
        <begin position="27"/>
        <end position="50"/>
    </location>
</feature>
<sequence length="75" mass="8182">MQDADINTKGKGKQEIVLSHTMIGLSLYPSAVALFGYMMSLHILFCLLIVRNKNSVEFNGILAVIMHSSSAVQGQ</sequence>
<protein>
    <submittedName>
        <fullName evidence="3">Uncharacterized protein</fullName>
    </submittedName>
</protein>
<keyword evidence="1" id="KW-0472">Membrane</keyword>